<comment type="caution">
    <text evidence="10">The sequence shown here is derived from an EMBL/GenBank/DDBJ whole genome shotgun (WGS) entry which is preliminary data.</text>
</comment>
<keyword evidence="11" id="KW-1185">Reference proteome</keyword>
<evidence type="ECO:0000256" key="5">
    <source>
        <dbReference type="ARBA" id="ARBA00022989"/>
    </source>
</evidence>
<feature type="transmembrane region" description="Helical" evidence="7">
    <location>
        <begin position="160"/>
        <end position="185"/>
    </location>
</feature>
<evidence type="ECO:0000313" key="10">
    <source>
        <dbReference type="EMBL" id="MBD2848160.1"/>
    </source>
</evidence>
<dbReference type="InterPro" id="IPR035906">
    <property type="entry name" value="MetI-like_sf"/>
</dbReference>
<dbReference type="Gene3D" id="1.10.3720.10">
    <property type="entry name" value="MetI-like"/>
    <property type="match status" value="1"/>
</dbReference>
<gene>
    <name evidence="10" type="ORF">IDH44_23440</name>
</gene>
<evidence type="ECO:0000256" key="4">
    <source>
        <dbReference type="ARBA" id="ARBA00022692"/>
    </source>
</evidence>
<keyword evidence="4 7" id="KW-0812">Transmembrane</keyword>
<evidence type="ECO:0000259" key="9">
    <source>
        <dbReference type="PROSITE" id="PS50928"/>
    </source>
</evidence>
<feature type="compositionally biased region" description="Basic residues" evidence="8">
    <location>
        <begin position="29"/>
        <end position="43"/>
    </location>
</feature>
<name>A0A927GUH4_9BACL</name>
<dbReference type="Proteomes" id="UP000621560">
    <property type="component" value="Unassembled WGS sequence"/>
</dbReference>
<feature type="transmembrane region" description="Helical" evidence="7">
    <location>
        <begin position="308"/>
        <end position="329"/>
    </location>
</feature>
<evidence type="ECO:0000256" key="1">
    <source>
        <dbReference type="ARBA" id="ARBA00004651"/>
    </source>
</evidence>
<dbReference type="AlphaFoldDB" id="A0A927GUH4"/>
<protein>
    <submittedName>
        <fullName evidence="10">Sugar ABC transporter permease</fullName>
    </submittedName>
</protein>
<dbReference type="InterPro" id="IPR050809">
    <property type="entry name" value="UgpAE/MalFG_permease"/>
</dbReference>
<feature type="transmembrane region" description="Helical" evidence="7">
    <location>
        <begin position="55"/>
        <end position="72"/>
    </location>
</feature>
<evidence type="ECO:0000256" key="8">
    <source>
        <dbReference type="SAM" id="MobiDB-lite"/>
    </source>
</evidence>
<reference evidence="10" key="1">
    <citation type="submission" date="2020-09" db="EMBL/GenBank/DDBJ databases">
        <title>A novel bacterium of genus Paenibacillus, isolated from South China Sea.</title>
        <authorList>
            <person name="Huang H."/>
            <person name="Mo K."/>
            <person name="Hu Y."/>
        </authorList>
    </citation>
    <scope>NUCLEOTIDE SEQUENCE</scope>
    <source>
        <strain evidence="10">IB182496</strain>
    </source>
</reference>
<dbReference type="GO" id="GO:0005886">
    <property type="term" value="C:plasma membrane"/>
    <property type="evidence" value="ECO:0007669"/>
    <property type="project" value="UniProtKB-SubCell"/>
</dbReference>
<sequence>MNTLTERRRSIVKASVPAQASPESATTRSHPKRNSPQPGRKRNQWRRRIMHNWELYLFIAPCLLYFFVFHYLPMYGIQIAFKNFLPTKGITGSEWIGFDHFERFFNSYYFWDLLWNTFSISLYELAVGFPLPIILALAFNEVKDGLFKRGVQTVTYAPHFISLVVMAGMIITFLSPSSGILIRMLEGIGIDTPAFLEDPRWFKTVYVVSGVWQSTGWGTIIYLAALAGVDPQLHEAAIVDGASRLRRVLHINLPTIVPTISILLILNVGNMLSVGYEKILLLQNSLNMESSDVIATFVYRTGLVNNQLSFSTAVGLFNSVINAILLVTLNRIAKRTGNSLW</sequence>
<keyword evidence="3" id="KW-1003">Cell membrane</keyword>
<comment type="similarity">
    <text evidence="7">Belongs to the binding-protein-dependent transport system permease family.</text>
</comment>
<dbReference type="PANTHER" id="PTHR43227:SF11">
    <property type="entry name" value="BLL4140 PROTEIN"/>
    <property type="match status" value="1"/>
</dbReference>
<feature type="transmembrane region" description="Helical" evidence="7">
    <location>
        <begin position="248"/>
        <end position="268"/>
    </location>
</feature>
<dbReference type="EMBL" id="JACXIZ010000055">
    <property type="protein sequence ID" value="MBD2848160.1"/>
    <property type="molecule type" value="Genomic_DNA"/>
</dbReference>
<dbReference type="Pfam" id="PF00528">
    <property type="entry name" value="BPD_transp_1"/>
    <property type="match status" value="1"/>
</dbReference>
<dbReference type="GO" id="GO:0055085">
    <property type="term" value="P:transmembrane transport"/>
    <property type="evidence" value="ECO:0007669"/>
    <property type="project" value="InterPro"/>
</dbReference>
<feature type="transmembrane region" description="Helical" evidence="7">
    <location>
        <begin position="205"/>
        <end position="227"/>
    </location>
</feature>
<keyword evidence="2 7" id="KW-0813">Transport</keyword>
<evidence type="ECO:0000313" key="11">
    <source>
        <dbReference type="Proteomes" id="UP000621560"/>
    </source>
</evidence>
<feature type="domain" description="ABC transmembrane type-1" evidence="9">
    <location>
        <begin position="114"/>
        <end position="329"/>
    </location>
</feature>
<evidence type="ECO:0000256" key="2">
    <source>
        <dbReference type="ARBA" id="ARBA00022448"/>
    </source>
</evidence>
<feature type="region of interest" description="Disordered" evidence="8">
    <location>
        <begin position="1"/>
        <end position="43"/>
    </location>
</feature>
<organism evidence="10 11">
    <name type="scientific">Paenibacillus sabuli</name>
    <dbReference type="NCBI Taxonomy" id="2772509"/>
    <lineage>
        <taxon>Bacteria</taxon>
        <taxon>Bacillati</taxon>
        <taxon>Bacillota</taxon>
        <taxon>Bacilli</taxon>
        <taxon>Bacillales</taxon>
        <taxon>Paenibacillaceae</taxon>
        <taxon>Paenibacillus</taxon>
    </lineage>
</organism>
<keyword evidence="5 7" id="KW-1133">Transmembrane helix</keyword>
<accession>A0A927GUH4</accession>
<dbReference type="InterPro" id="IPR000515">
    <property type="entry name" value="MetI-like"/>
</dbReference>
<dbReference type="PANTHER" id="PTHR43227">
    <property type="entry name" value="BLL4140 PROTEIN"/>
    <property type="match status" value="1"/>
</dbReference>
<keyword evidence="6 7" id="KW-0472">Membrane</keyword>
<evidence type="ECO:0000256" key="6">
    <source>
        <dbReference type="ARBA" id="ARBA00023136"/>
    </source>
</evidence>
<feature type="transmembrane region" description="Helical" evidence="7">
    <location>
        <begin position="113"/>
        <end position="139"/>
    </location>
</feature>
<evidence type="ECO:0000256" key="7">
    <source>
        <dbReference type="RuleBase" id="RU363032"/>
    </source>
</evidence>
<dbReference type="CDD" id="cd06261">
    <property type="entry name" value="TM_PBP2"/>
    <property type="match status" value="1"/>
</dbReference>
<dbReference type="SUPFAM" id="SSF161098">
    <property type="entry name" value="MetI-like"/>
    <property type="match status" value="1"/>
</dbReference>
<comment type="subcellular location">
    <subcellularLocation>
        <location evidence="1 7">Cell membrane</location>
        <topology evidence="1 7">Multi-pass membrane protein</topology>
    </subcellularLocation>
</comment>
<evidence type="ECO:0000256" key="3">
    <source>
        <dbReference type="ARBA" id="ARBA00022475"/>
    </source>
</evidence>
<dbReference type="PROSITE" id="PS50928">
    <property type="entry name" value="ABC_TM1"/>
    <property type="match status" value="1"/>
</dbReference>
<proteinExistence type="inferred from homology"/>